<feature type="chain" id="PRO_5028887637" evidence="1">
    <location>
        <begin position="21"/>
        <end position="127"/>
    </location>
</feature>
<evidence type="ECO:0000256" key="1">
    <source>
        <dbReference type="SAM" id="SignalP"/>
    </source>
</evidence>
<keyword evidence="2" id="KW-1185">Reference proteome</keyword>
<dbReference type="Proteomes" id="UP000492821">
    <property type="component" value="Unassembled WGS sequence"/>
</dbReference>
<accession>A0A7E4VIC8</accession>
<keyword evidence="1" id="KW-0732">Signal</keyword>
<evidence type="ECO:0000313" key="3">
    <source>
        <dbReference type="WBParaSite" id="Pan_g21288.t1"/>
    </source>
</evidence>
<dbReference type="WBParaSite" id="Pan_g21288.t1">
    <property type="protein sequence ID" value="Pan_g21288.t1"/>
    <property type="gene ID" value="Pan_g21288"/>
</dbReference>
<sequence length="127" mass="14174">MFSFAIFVLPIVINAESTEAMGMDQANPLKLNAEFGGNFTFYNDKRIATCGKGIFANYEILAAVSGEWFADSPLSCFFLCKACLKVDYNQIELSLLAYRSLEAVKNWRDYGATFAFVACPDLFTLMD</sequence>
<proteinExistence type="predicted"/>
<name>A0A7E4VIC8_PANRE</name>
<evidence type="ECO:0000313" key="2">
    <source>
        <dbReference type="Proteomes" id="UP000492821"/>
    </source>
</evidence>
<protein>
    <submittedName>
        <fullName evidence="3">Exported protein</fullName>
    </submittedName>
</protein>
<organism evidence="2 3">
    <name type="scientific">Panagrellus redivivus</name>
    <name type="common">Microworm</name>
    <dbReference type="NCBI Taxonomy" id="6233"/>
    <lineage>
        <taxon>Eukaryota</taxon>
        <taxon>Metazoa</taxon>
        <taxon>Ecdysozoa</taxon>
        <taxon>Nematoda</taxon>
        <taxon>Chromadorea</taxon>
        <taxon>Rhabditida</taxon>
        <taxon>Tylenchina</taxon>
        <taxon>Panagrolaimomorpha</taxon>
        <taxon>Panagrolaimoidea</taxon>
        <taxon>Panagrolaimidae</taxon>
        <taxon>Panagrellus</taxon>
    </lineage>
</organism>
<reference evidence="3" key="2">
    <citation type="submission" date="2020-10" db="UniProtKB">
        <authorList>
            <consortium name="WormBaseParasite"/>
        </authorList>
    </citation>
    <scope>IDENTIFICATION</scope>
</reference>
<feature type="signal peptide" evidence="1">
    <location>
        <begin position="1"/>
        <end position="20"/>
    </location>
</feature>
<dbReference type="AlphaFoldDB" id="A0A7E4VIC8"/>
<reference evidence="2" key="1">
    <citation type="journal article" date="2013" name="Genetics">
        <title>The draft genome and transcriptome of Panagrellus redivivus are shaped by the harsh demands of a free-living lifestyle.</title>
        <authorList>
            <person name="Srinivasan J."/>
            <person name="Dillman A.R."/>
            <person name="Macchietto M.G."/>
            <person name="Heikkinen L."/>
            <person name="Lakso M."/>
            <person name="Fracchia K.M."/>
            <person name="Antoshechkin I."/>
            <person name="Mortazavi A."/>
            <person name="Wong G."/>
            <person name="Sternberg P.W."/>
        </authorList>
    </citation>
    <scope>NUCLEOTIDE SEQUENCE [LARGE SCALE GENOMIC DNA]</scope>
    <source>
        <strain evidence="2">MT8872</strain>
    </source>
</reference>